<dbReference type="EMBL" id="AP027452">
    <property type="protein sequence ID" value="BDY31267.1"/>
    <property type="molecule type" value="Genomic_DNA"/>
</dbReference>
<keyword evidence="2" id="KW-0812">Transmembrane</keyword>
<sequence>MKQSHELSFDDDFDGEGRPILITRAAPAYEEQHRQRVRKYLTLMAFRIPALILAAVAYNIWQNGLISLAIILVSVPLPWMAVLIANDRPPRRADEPRRYQAGERHHPVISPAEWASLSGTQPSAGDAGQRRDSAAPPQPDSAD</sequence>
<evidence type="ECO:0000313" key="4">
    <source>
        <dbReference type="EMBL" id="BDY31267.1"/>
    </source>
</evidence>
<organism evidence="4 6">
    <name type="scientific">Mycolicibacterium mageritense</name>
    <name type="common">Mycobacterium mageritense</name>
    <dbReference type="NCBI Taxonomy" id="53462"/>
    <lineage>
        <taxon>Bacteria</taxon>
        <taxon>Bacillati</taxon>
        <taxon>Actinomycetota</taxon>
        <taxon>Actinomycetes</taxon>
        <taxon>Mycobacteriales</taxon>
        <taxon>Mycobacteriaceae</taxon>
        <taxon>Mycolicibacterium</taxon>
    </lineage>
</organism>
<dbReference type="EMBL" id="AP022567">
    <property type="protein sequence ID" value="BBX36458.1"/>
    <property type="molecule type" value="Genomic_DNA"/>
</dbReference>
<gene>
    <name evidence="4" type="ORF">hbim_05219</name>
    <name evidence="3" type="ORF">MMAGJ_57400</name>
</gene>
<keyword evidence="2" id="KW-1133">Transmembrane helix</keyword>
<reference evidence="4" key="3">
    <citation type="submission" date="2023-03" db="EMBL/GenBank/DDBJ databases">
        <title>Draft genome sequence of a Mycolicibacterium mageritense strain H4_3_1 isolated from a hybrid biological-inorganic system reactor.</title>
        <authorList>
            <person name="Feng X."/>
            <person name="Kazama D."/>
            <person name="Sato K."/>
            <person name="Kobayashi H."/>
        </authorList>
    </citation>
    <scope>NUCLEOTIDE SEQUENCE</scope>
    <source>
        <strain evidence="4">H4_3_1</strain>
    </source>
</reference>
<dbReference type="Proteomes" id="UP001241092">
    <property type="component" value="Chromosome"/>
</dbReference>
<keyword evidence="2" id="KW-0472">Membrane</keyword>
<name>A0AAI8TZ97_MYCME</name>
<evidence type="ECO:0000313" key="6">
    <source>
        <dbReference type="Proteomes" id="UP001241092"/>
    </source>
</evidence>
<feature type="transmembrane region" description="Helical" evidence="2">
    <location>
        <begin position="40"/>
        <end position="60"/>
    </location>
</feature>
<proteinExistence type="predicted"/>
<evidence type="ECO:0000256" key="1">
    <source>
        <dbReference type="SAM" id="MobiDB-lite"/>
    </source>
</evidence>
<feature type="region of interest" description="Disordered" evidence="1">
    <location>
        <begin position="90"/>
        <end position="143"/>
    </location>
</feature>
<dbReference type="InterPro" id="IPR021449">
    <property type="entry name" value="DUF3099"/>
</dbReference>
<feature type="transmembrane region" description="Helical" evidence="2">
    <location>
        <begin position="66"/>
        <end position="85"/>
    </location>
</feature>
<evidence type="ECO:0000313" key="5">
    <source>
        <dbReference type="Proteomes" id="UP000465622"/>
    </source>
</evidence>
<dbReference type="Proteomes" id="UP000465622">
    <property type="component" value="Chromosome"/>
</dbReference>
<accession>A0AAI8TZ97</accession>
<feature type="compositionally biased region" description="Basic and acidic residues" evidence="1">
    <location>
        <begin position="90"/>
        <end position="106"/>
    </location>
</feature>
<dbReference type="RefSeq" id="WP_229481299.1">
    <property type="nucleotide sequence ID" value="NZ_AP022567.1"/>
</dbReference>
<evidence type="ECO:0000256" key="2">
    <source>
        <dbReference type="SAM" id="Phobius"/>
    </source>
</evidence>
<reference evidence="3 5" key="1">
    <citation type="journal article" date="2019" name="Emerg. Microbes Infect.">
        <title>Comprehensive subspecies identification of 175 nontuberculous mycobacteria species based on 7547 genomic profiles.</title>
        <authorList>
            <person name="Matsumoto Y."/>
            <person name="Kinjo T."/>
            <person name="Motooka D."/>
            <person name="Nabeya D."/>
            <person name="Jung N."/>
            <person name="Uechi K."/>
            <person name="Horii T."/>
            <person name="Iida T."/>
            <person name="Fujita J."/>
            <person name="Nakamura S."/>
        </authorList>
    </citation>
    <scope>NUCLEOTIDE SEQUENCE [LARGE SCALE GENOMIC DNA]</scope>
    <source>
        <strain evidence="3 5">JCM 12375</strain>
    </source>
</reference>
<keyword evidence="5" id="KW-1185">Reference proteome</keyword>
<reference evidence="3" key="2">
    <citation type="submission" date="2020-02" db="EMBL/GenBank/DDBJ databases">
        <authorList>
            <person name="Matsumoto Y."/>
            <person name="Motooka D."/>
            <person name="Nakamura S."/>
        </authorList>
    </citation>
    <scope>NUCLEOTIDE SEQUENCE</scope>
    <source>
        <strain evidence="3">JCM 12375</strain>
    </source>
</reference>
<protein>
    <submittedName>
        <fullName evidence="3">Membrane protein</fullName>
    </submittedName>
</protein>
<dbReference type="Pfam" id="PF11298">
    <property type="entry name" value="DUF3099"/>
    <property type="match status" value="1"/>
</dbReference>
<evidence type="ECO:0000313" key="3">
    <source>
        <dbReference type="EMBL" id="BBX36458.1"/>
    </source>
</evidence>
<dbReference type="AlphaFoldDB" id="A0AAI8TZ97"/>